<sequence>MQFNIARIGLLIVCFCVFSQMSLARTSHSNLVQQQVDGVFDFTHWHSGDGAVPLDGRWAFYWQKQLSPHEWQTLQAPWFDLPATWDKEGASQSVYNGKGFATFTAKLINLPSDTTWGLIIPEQSTAFRLFINDDLVAEGGIAGVSFSSSEAYSGNQFIKLGELPANSKITWHVSNFHHASGGPWQTLIMGSYYELGLYHVVKTFDQALVVALALLTSLFLIIQHFIDRREKASALLSAFALVIAVRVGIMDNQVLYQLLGVLPWQLHIRVLYFTMLIAAPLILYWQHNTFPAELSENTARRVGYAFLPALISIIIFPSAWFTELLMPFQFMLVVVIAIYFWSLVKVILHKRRGGYYIVCGALLLSLAILHDIALYAQWLEDGRLWLTYGLLAFLLSLAVNMLYLRAEQKQQVESLSEQLMTANKQLKARVAQRTIELAEKADALEEANEKLQLLANIDDLTGVLNRRAFVEQLEMFARIKPDVALIMIDIDYFKRVNDAHGREVGDQVLKRLSSVLLDAIRGNDRVGRFGGEEFIILLQDISTAGLNSYCQRLLKEINDIDFSDIAPLAGITVSMGTTMGTLVDRNIDQLIQQADEAMYYVKNHGRNSFRHYTKQ</sequence>
<dbReference type="STRING" id="698738.OLEAN_C09650"/>
<dbReference type="Proteomes" id="UP000032749">
    <property type="component" value="Chromosome"/>
</dbReference>
<dbReference type="EC" id="2.7.7.65" evidence="2"/>
<keyword evidence="5" id="KW-0812">Transmembrane</keyword>
<keyword evidence="5" id="KW-0472">Membrane</keyword>
<gene>
    <name evidence="8" type="ORF">OLEAN_C09650</name>
</gene>
<keyword evidence="4" id="KW-0175">Coiled coil</keyword>
<evidence type="ECO:0000313" key="9">
    <source>
        <dbReference type="Proteomes" id="UP000032749"/>
    </source>
</evidence>
<feature type="transmembrane region" description="Helical" evidence="5">
    <location>
        <begin position="207"/>
        <end position="226"/>
    </location>
</feature>
<dbReference type="Pfam" id="PF00990">
    <property type="entry name" value="GGDEF"/>
    <property type="match status" value="1"/>
</dbReference>
<feature type="transmembrane region" description="Helical" evidence="5">
    <location>
        <begin position="270"/>
        <end position="290"/>
    </location>
</feature>
<dbReference type="AlphaFoldDB" id="R4YKM6"/>
<keyword evidence="6" id="KW-0732">Signal</keyword>
<accession>R4YKM6</accession>
<dbReference type="KEGG" id="oai:OLEAN_C09650"/>
<dbReference type="SMART" id="SM00267">
    <property type="entry name" value="GGDEF"/>
    <property type="match status" value="1"/>
</dbReference>
<protein>
    <recommendedName>
        <fullName evidence="2">diguanylate cyclase</fullName>
        <ecNumber evidence="2">2.7.7.65</ecNumber>
    </recommendedName>
</protein>
<evidence type="ECO:0000256" key="6">
    <source>
        <dbReference type="SAM" id="SignalP"/>
    </source>
</evidence>
<reference evidence="8 9" key="1">
    <citation type="journal article" date="2013" name="Nat. Commun.">
        <title>Genome sequence and functional genomic analysis of the oil-degrading bacterium Oleispira antarctica.</title>
        <authorList>
            <person name="Kube M."/>
            <person name="Chernikova T.N."/>
            <person name="Al-Ramahi Y."/>
            <person name="Beloqui A."/>
            <person name="Lopez-Cortez N."/>
            <person name="Guazzaroni M.E."/>
            <person name="Heipieper H.J."/>
            <person name="Klages S."/>
            <person name="Kotsyurbenko O.R."/>
            <person name="Langer I."/>
            <person name="Nechitaylo T.Y."/>
            <person name="Lunsdorf H."/>
            <person name="Fernandez M."/>
            <person name="Juarez S."/>
            <person name="Ciordia S."/>
            <person name="Singer A."/>
            <person name="Kagan O."/>
            <person name="Egorova O."/>
            <person name="Petit P.A."/>
            <person name="Stogios P."/>
            <person name="Kim Y."/>
            <person name="Tchigvintsev A."/>
            <person name="Flick R."/>
            <person name="Denaro R."/>
            <person name="Genovese M."/>
            <person name="Albar J.P."/>
            <person name="Reva O.N."/>
            <person name="Martinez-Gomariz M."/>
            <person name="Tran H."/>
            <person name="Ferrer M."/>
            <person name="Savchenko A."/>
            <person name="Yakunin A.F."/>
            <person name="Yakimov M.M."/>
            <person name="Golyshina O.V."/>
            <person name="Reinhardt R."/>
            <person name="Golyshin P.N."/>
        </authorList>
    </citation>
    <scope>NUCLEOTIDE SEQUENCE [LARGE SCALE GENOMIC DNA]</scope>
</reference>
<organism evidence="8 9">
    <name type="scientific">Oleispira antarctica RB-8</name>
    <dbReference type="NCBI Taxonomy" id="698738"/>
    <lineage>
        <taxon>Bacteria</taxon>
        <taxon>Pseudomonadati</taxon>
        <taxon>Pseudomonadota</taxon>
        <taxon>Gammaproteobacteria</taxon>
        <taxon>Oceanospirillales</taxon>
        <taxon>Oceanospirillaceae</taxon>
        <taxon>Oleispira</taxon>
    </lineage>
</organism>
<dbReference type="InterPro" id="IPR050469">
    <property type="entry name" value="Diguanylate_Cyclase"/>
</dbReference>
<evidence type="ECO:0000256" key="4">
    <source>
        <dbReference type="SAM" id="Coils"/>
    </source>
</evidence>
<evidence type="ECO:0000256" key="2">
    <source>
        <dbReference type="ARBA" id="ARBA00012528"/>
    </source>
</evidence>
<feature type="transmembrane region" description="Helical" evidence="5">
    <location>
        <begin position="233"/>
        <end position="250"/>
    </location>
</feature>
<dbReference type="HOGENOM" id="CLU_030706_0_0_6"/>
<name>R4YKM6_OLEAN</name>
<dbReference type="FunFam" id="3.30.70.270:FF:000001">
    <property type="entry name" value="Diguanylate cyclase domain protein"/>
    <property type="match status" value="1"/>
</dbReference>
<feature type="domain" description="GGDEF" evidence="7">
    <location>
        <begin position="481"/>
        <end position="614"/>
    </location>
</feature>
<dbReference type="PATRIC" id="fig|698738.3.peg.1006"/>
<dbReference type="Gene3D" id="3.30.70.270">
    <property type="match status" value="1"/>
</dbReference>
<evidence type="ECO:0000256" key="1">
    <source>
        <dbReference type="ARBA" id="ARBA00001946"/>
    </source>
</evidence>
<comment type="cofactor">
    <cofactor evidence="1">
        <name>Mg(2+)</name>
        <dbReference type="ChEBI" id="CHEBI:18420"/>
    </cofactor>
</comment>
<feature type="transmembrane region" description="Helical" evidence="5">
    <location>
        <begin position="384"/>
        <end position="404"/>
    </location>
</feature>
<keyword evidence="5" id="KW-1133">Transmembrane helix</keyword>
<dbReference type="Pfam" id="PF07695">
    <property type="entry name" value="7TMR-DISM_7TM"/>
    <property type="match status" value="1"/>
</dbReference>
<proteinExistence type="predicted"/>
<evidence type="ECO:0000256" key="5">
    <source>
        <dbReference type="SAM" id="Phobius"/>
    </source>
</evidence>
<keyword evidence="9" id="KW-1185">Reference proteome</keyword>
<dbReference type="PANTHER" id="PTHR45138">
    <property type="entry name" value="REGULATORY COMPONENTS OF SENSORY TRANSDUCTION SYSTEM"/>
    <property type="match status" value="1"/>
</dbReference>
<dbReference type="InterPro" id="IPR000160">
    <property type="entry name" value="GGDEF_dom"/>
</dbReference>
<dbReference type="SUPFAM" id="SSF55073">
    <property type="entry name" value="Nucleotide cyclase"/>
    <property type="match status" value="1"/>
</dbReference>
<dbReference type="CDD" id="cd01949">
    <property type="entry name" value="GGDEF"/>
    <property type="match status" value="1"/>
</dbReference>
<dbReference type="InterPro" id="IPR011623">
    <property type="entry name" value="7TMR_DISM_rcpt_extracell_dom1"/>
</dbReference>
<feature type="signal peptide" evidence="6">
    <location>
        <begin position="1"/>
        <end position="24"/>
    </location>
</feature>
<dbReference type="PROSITE" id="PS50887">
    <property type="entry name" value="GGDEF"/>
    <property type="match status" value="1"/>
</dbReference>
<feature type="chain" id="PRO_5004374203" description="diguanylate cyclase" evidence="6">
    <location>
        <begin position="25"/>
        <end position="615"/>
    </location>
</feature>
<dbReference type="NCBIfam" id="TIGR00254">
    <property type="entry name" value="GGDEF"/>
    <property type="match status" value="1"/>
</dbReference>
<feature type="transmembrane region" description="Helical" evidence="5">
    <location>
        <begin position="328"/>
        <end position="348"/>
    </location>
</feature>
<dbReference type="GO" id="GO:0052621">
    <property type="term" value="F:diguanylate cyclase activity"/>
    <property type="evidence" value="ECO:0007669"/>
    <property type="project" value="UniProtKB-EC"/>
</dbReference>
<dbReference type="EMBL" id="FO203512">
    <property type="protein sequence ID" value="CCK75141.1"/>
    <property type="molecule type" value="Genomic_DNA"/>
</dbReference>
<evidence type="ECO:0000256" key="3">
    <source>
        <dbReference type="ARBA" id="ARBA00034247"/>
    </source>
</evidence>
<dbReference type="InterPro" id="IPR029787">
    <property type="entry name" value="Nucleotide_cyclase"/>
</dbReference>
<comment type="catalytic activity">
    <reaction evidence="3">
        <text>2 GTP = 3',3'-c-di-GMP + 2 diphosphate</text>
        <dbReference type="Rhea" id="RHEA:24898"/>
        <dbReference type="ChEBI" id="CHEBI:33019"/>
        <dbReference type="ChEBI" id="CHEBI:37565"/>
        <dbReference type="ChEBI" id="CHEBI:58805"/>
        <dbReference type="EC" id="2.7.7.65"/>
    </reaction>
</comment>
<evidence type="ECO:0000259" key="7">
    <source>
        <dbReference type="PROSITE" id="PS50887"/>
    </source>
</evidence>
<dbReference type="InterPro" id="IPR043128">
    <property type="entry name" value="Rev_trsase/Diguanyl_cyclase"/>
</dbReference>
<feature type="transmembrane region" description="Helical" evidence="5">
    <location>
        <begin position="355"/>
        <end position="378"/>
    </location>
</feature>
<feature type="transmembrane region" description="Helical" evidence="5">
    <location>
        <begin position="302"/>
        <end position="322"/>
    </location>
</feature>
<dbReference type="PANTHER" id="PTHR45138:SF9">
    <property type="entry name" value="DIGUANYLATE CYCLASE DGCM-RELATED"/>
    <property type="match status" value="1"/>
</dbReference>
<evidence type="ECO:0000313" key="8">
    <source>
        <dbReference type="EMBL" id="CCK75141.1"/>
    </source>
</evidence>
<feature type="coiled-coil region" evidence="4">
    <location>
        <begin position="405"/>
        <end position="457"/>
    </location>
</feature>